<dbReference type="PANTHER" id="PTHR38848:SF3">
    <property type="entry name" value="G-PROTEIN COUPLED RECEPTORS FAMILY 3 PROFILE DOMAIN-CONTAINING PROTEIN"/>
    <property type="match status" value="1"/>
</dbReference>
<dbReference type="PANTHER" id="PTHR38848">
    <property type="entry name" value="G-PROTEIN COUPLED RECEPTORS FAMILY 3 PROFILE DOMAIN-CONTAINING PROTEIN"/>
    <property type="match status" value="1"/>
</dbReference>
<accession>A0A0C2WW09</accession>
<feature type="transmembrane region" description="Helical" evidence="2">
    <location>
        <begin position="35"/>
        <end position="55"/>
    </location>
</feature>
<sequence length="349" mass="38039">TPTLSTSASGVIVVGICSIGLGIYGTVPIVVYETIITVFLTIMFLHPIVASAGYGRRRSILPRVFQRNPLPNQNPSHLTHLFKRLSSLFISTNLLSRLDDRKSPTIPPLTADVVVASVVVNGPELHDRGSQSDELKRLARRSLMWSLAGLSIAFTNIVTLVVSNGRREATACIRWCVADVVINAIAVFAVMSGKDEWRMRNIPINRPDVSLPHGIWGSTNPGASVGLGSLDRNLHTASANRDTMRMRREEDTFGCAKLPPIRAQSPPDDFISPISLPLPIFSPVEPIRQTTARSTRRFSLQSDSQDLMANGFASTSSSGPIKNHTRPAHLQRSRAKMTTAAAPNHLTTI</sequence>
<proteinExistence type="predicted"/>
<dbReference type="Proteomes" id="UP000054097">
    <property type="component" value="Unassembled WGS sequence"/>
</dbReference>
<feature type="non-terminal residue" evidence="3">
    <location>
        <position position="1"/>
    </location>
</feature>
<reference evidence="4" key="2">
    <citation type="submission" date="2015-01" db="EMBL/GenBank/DDBJ databases">
        <title>Evolutionary Origins and Diversification of the Mycorrhizal Mutualists.</title>
        <authorList>
            <consortium name="DOE Joint Genome Institute"/>
            <consortium name="Mycorrhizal Genomics Consortium"/>
            <person name="Kohler A."/>
            <person name="Kuo A."/>
            <person name="Nagy L.G."/>
            <person name="Floudas D."/>
            <person name="Copeland A."/>
            <person name="Barry K.W."/>
            <person name="Cichocki N."/>
            <person name="Veneault-Fourrey C."/>
            <person name="LaButti K."/>
            <person name="Lindquist E.A."/>
            <person name="Lipzen A."/>
            <person name="Lundell T."/>
            <person name="Morin E."/>
            <person name="Murat C."/>
            <person name="Riley R."/>
            <person name="Ohm R."/>
            <person name="Sun H."/>
            <person name="Tunlid A."/>
            <person name="Henrissat B."/>
            <person name="Grigoriev I.V."/>
            <person name="Hibbett D.S."/>
            <person name="Martin F."/>
        </authorList>
    </citation>
    <scope>NUCLEOTIDE SEQUENCE [LARGE SCALE GENOMIC DNA]</scope>
    <source>
        <strain evidence="4">MAFF 305830</strain>
    </source>
</reference>
<keyword evidence="2" id="KW-1133">Transmembrane helix</keyword>
<keyword evidence="2" id="KW-0812">Transmembrane</keyword>
<evidence type="ECO:0000256" key="1">
    <source>
        <dbReference type="SAM" id="MobiDB-lite"/>
    </source>
</evidence>
<name>A0A0C2WW09_SERVB</name>
<feature type="region of interest" description="Disordered" evidence="1">
    <location>
        <begin position="313"/>
        <end position="349"/>
    </location>
</feature>
<gene>
    <name evidence="3" type="ORF">M408DRAFT_102612</name>
</gene>
<protein>
    <recommendedName>
        <fullName evidence="5">Transmembrane protein</fullName>
    </recommendedName>
</protein>
<dbReference type="HOGENOM" id="CLU_795862_0_0_1"/>
<evidence type="ECO:0000256" key="2">
    <source>
        <dbReference type="SAM" id="Phobius"/>
    </source>
</evidence>
<dbReference type="EMBL" id="KN824379">
    <property type="protein sequence ID" value="KIM21567.1"/>
    <property type="molecule type" value="Genomic_DNA"/>
</dbReference>
<dbReference type="AlphaFoldDB" id="A0A0C2WW09"/>
<organism evidence="3 4">
    <name type="scientific">Serendipita vermifera MAFF 305830</name>
    <dbReference type="NCBI Taxonomy" id="933852"/>
    <lineage>
        <taxon>Eukaryota</taxon>
        <taxon>Fungi</taxon>
        <taxon>Dikarya</taxon>
        <taxon>Basidiomycota</taxon>
        <taxon>Agaricomycotina</taxon>
        <taxon>Agaricomycetes</taxon>
        <taxon>Sebacinales</taxon>
        <taxon>Serendipitaceae</taxon>
        <taxon>Serendipita</taxon>
    </lineage>
</organism>
<dbReference type="OrthoDB" id="3210850at2759"/>
<feature type="compositionally biased region" description="Basic residues" evidence="1">
    <location>
        <begin position="323"/>
        <end position="335"/>
    </location>
</feature>
<reference evidence="3 4" key="1">
    <citation type="submission" date="2014-04" db="EMBL/GenBank/DDBJ databases">
        <authorList>
            <consortium name="DOE Joint Genome Institute"/>
            <person name="Kuo A."/>
            <person name="Zuccaro A."/>
            <person name="Kohler A."/>
            <person name="Nagy L.G."/>
            <person name="Floudas D."/>
            <person name="Copeland A."/>
            <person name="Barry K.W."/>
            <person name="Cichocki N."/>
            <person name="Veneault-Fourrey C."/>
            <person name="LaButti K."/>
            <person name="Lindquist E.A."/>
            <person name="Lipzen A."/>
            <person name="Lundell T."/>
            <person name="Morin E."/>
            <person name="Murat C."/>
            <person name="Sun H."/>
            <person name="Tunlid A."/>
            <person name="Henrissat B."/>
            <person name="Grigoriev I.V."/>
            <person name="Hibbett D.S."/>
            <person name="Martin F."/>
            <person name="Nordberg H.P."/>
            <person name="Cantor M.N."/>
            <person name="Hua S.X."/>
        </authorList>
    </citation>
    <scope>NUCLEOTIDE SEQUENCE [LARGE SCALE GENOMIC DNA]</scope>
    <source>
        <strain evidence="3 4">MAFF 305830</strain>
    </source>
</reference>
<evidence type="ECO:0000313" key="3">
    <source>
        <dbReference type="EMBL" id="KIM21567.1"/>
    </source>
</evidence>
<feature type="transmembrane region" description="Helical" evidence="2">
    <location>
        <begin position="7"/>
        <end position="29"/>
    </location>
</feature>
<feature type="transmembrane region" description="Helical" evidence="2">
    <location>
        <begin position="143"/>
        <end position="162"/>
    </location>
</feature>
<keyword evidence="4" id="KW-1185">Reference proteome</keyword>
<keyword evidence="2" id="KW-0472">Membrane</keyword>
<evidence type="ECO:0008006" key="5">
    <source>
        <dbReference type="Google" id="ProtNLM"/>
    </source>
</evidence>
<feature type="transmembrane region" description="Helical" evidence="2">
    <location>
        <begin position="168"/>
        <end position="191"/>
    </location>
</feature>
<evidence type="ECO:0000313" key="4">
    <source>
        <dbReference type="Proteomes" id="UP000054097"/>
    </source>
</evidence>